<accession>A0A1A2SXB0</accession>
<evidence type="ECO:0000313" key="18">
    <source>
        <dbReference type="Proteomes" id="UP000092389"/>
    </source>
</evidence>
<feature type="domain" description="Arabinofuranosyltransferase central" evidence="14">
    <location>
        <begin position="198"/>
        <end position="688"/>
    </location>
</feature>
<feature type="transmembrane region" description="Helical" evidence="13">
    <location>
        <begin position="667"/>
        <end position="684"/>
    </location>
</feature>
<evidence type="ECO:0000256" key="7">
    <source>
        <dbReference type="ARBA" id="ARBA00022692"/>
    </source>
</evidence>
<dbReference type="GO" id="GO:0071766">
    <property type="term" value="P:Actinobacterium-type cell wall biogenesis"/>
    <property type="evidence" value="ECO:0007669"/>
    <property type="project" value="InterPro"/>
</dbReference>
<organism evidence="17 18">
    <name type="scientific">Mycobacterium mantenii</name>
    <dbReference type="NCBI Taxonomy" id="560555"/>
    <lineage>
        <taxon>Bacteria</taxon>
        <taxon>Bacillati</taxon>
        <taxon>Actinomycetota</taxon>
        <taxon>Actinomycetes</taxon>
        <taxon>Mycobacteriales</taxon>
        <taxon>Mycobacteriaceae</taxon>
        <taxon>Mycobacterium</taxon>
        <taxon>Mycobacterium avium complex (MAC)</taxon>
    </lineage>
</organism>
<gene>
    <name evidence="17" type="ORF">A5683_07075</name>
</gene>
<dbReference type="Gene3D" id="2.60.120.610">
    <property type="entry name" value="arabinofuranosyltransferase like domain"/>
    <property type="match status" value="1"/>
</dbReference>
<feature type="transmembrane region" description="Helical" evidence="13">
    <location>
        <begin position="396"/>
        <end position="414"/>
    </location>
</feature>
<feature type="transmembrane region" description="Helical" evidence="13">
    <location>
        <begin position="540"/>
        <end position="557"/>
    </location>
</feature>
<feature type="transmembrane region" description="Helical" evidence="13">
    <location>
        <begin position="705"/>
        <end position="726"/>
    </location>
</feature>
<dbReference type="GO" id="GO:0052636">
    <property type="term" value="F:arabinosyltransferase activity"/>
    <property type="evidence" value="ECO:0007669"/>
    <property type="project" value="InterPro"/>
</dbReference>
<feature type="transmembrane region" description="Helical" evidence="13">
    <location>
        <begin position="592"/>
        <end position="613"/>
    </location>
</feature>
<evidence type="ECO:0000256" key="3">
    <source>
        <dbReference type="ARBA" id="ARBA00008195"/>
    </source>
</evidence>
<dbReference type="Pfam" id="PF17689">
    <property type="entry name" value="Arabino_trans_N"/>
    <property type="match status" value="1"/>
</dbReference>
<comment type="similarity">
    <text evidence="3">Belongs to the emb family.</text>
</comment>
<evidence type="ECO:0000259" key="15">
    <source>
        <dbReference type="Pfam" id="PF14896"/>
    </source>
</evidence>
<proteinExistence type="inferred from homology"/>
<name>A0A1A2T6V8_MYCNT</name>
<evidence type="ECO:0000256" key="1">
    <source>
        <dbReference type="ARBA" id="ARBA00003001"/>
    </source>
</evidence>
<evidence type="ECO:0000256" key="11">
    <source>
        <dbReference type="ARBA" id="ARBA00023316"/>
    </source>
</evidence>
<reference evidence="17 18" key="1">
    <citation type="submission" date="2016-06" db="EMBL/GenBank/DDBJ databases">
        <authorList>
            <person name="Kjaerup R.B."/>
            <person name="Dalgaard T.S."/>
            <person name="Juul-Madsen H.R."/>
        </authorList>
    </citation>
    <scope>NUCLEOTIDE SEQUENCE [LARGE SCALE GENOMIC DNA]</scope>
    <source>
        <strain evidence="17 18">E152</strain>
    </source>
</reference>
<dbReference type="RefSeq" id="WP_067836422.1">
    <property type="nucleotide sequence ID" value="NZ_LZJP01000116.1"/>
</dbReference>
<keyword evidence="5" id="KW-0328">Glycosyltransferase</keyword>
<keyword evidence="9 13" id="KW-0472">Membrane</keyword>
<dbReference type="FunFam" id="2.60.120.940:FF:000001">
    <property type="entry name" value="Membrane indolylacetylinositol arabinosyltransferase embC"/>
    <property type="match status" value="1"/>
</dbReference>
<evidence type="ECO:0000256" key="13">
    <source>
        <dbReference type="SAM" id="Phobius"/>
    </source>
</evidence>
<feature type="transmembrane region" description="Helical" evidence="13">
    <location>
        <begin position="420"/>
        <end position="452"/>
    </location>
</feature>
<comment type="function">
    <text evidence="1">Arabinosyl transferase responsible for the polymerization of arabinose into the arabinan of arabinogalactan.</text>
</comment>
<evidence type="ECO:0000256" key="9">
    <source>
        <dbReference type="ARBA" id="ARBA00023136"/>
    </source>
</evidence>
<dbReference type="GO" id="GO:0071555">
    <property type="term" value="P:cell wall organization"/>
    <property type="evidence" value="ECO:0007669"/>
    <property type="project" value="UniProtKB-KW"/>
</dbReference>
<evidence type="ECO:0000256" key="5">
    <source>
        <dbReference type="ARBA" id="ARBA00022676"/>
    </source>
</evidence>
<evidence type="ECO:0000256" key="2">
    <source>
        <dbReference type="ARBA" id="ARBA00004651"/>
    </source>
</evidence>
<feature type="region of interest" description="Disordered" evidence="12">
    <location>
        <begin position="811"/>
        <end position="835"/>
    </location>
</feature>
<evidence type="ECO:0000256" key="6">
    <source>
        <dbReference type="ARBA" id="ARBA00022679"/>
    </source>
</evidence>
<dbReference type="InterPro" id="IPR027451">
    <property type="entry name" value="EmbABC_dom1"/>
</dbReference>
<feature type="domain" description="Arabinosyltransferas concanavalin like" evidence="16">
    <location>
        <begin position="37"/>
        <end position="193"/>
    </location>
</feature>
<dbReference type="EMBL" id="LZJU01000165">
    <property type="protein sequence ID" value="OBH68775.1"/>
    <property type="molecule type" value="Genomic_DNA"/>
</dbReference>
<keyword evidence="4" id="KW-1003">Cell membrane</keyword>
<feature type="transmembrane region" description="Helical" evidence="13">
    <location>
        <begin position="367"/>
        <end position="387"/>
    </location>
</feature>
<evidence type="ECO:0000313" key="17">
    <source>
        <dbReference type="EMBL" id="OBH68775.1"/>
    </source>
</evidence>
<evidence type="ECO:0000259" key="16">
    <source>
        <dbReference type="Pfam" id="PF17689"/>
    </source>
</evidence>
<feature type="transmembrane region" description="Helical" evidence="13">
    <location>
        <begin position="569"/>
        <end position="586"/>
    </location>
</feature>
<evidence type="ECO:0000256" key="10">
    <source>
        <dbReference type="ARBA" id="ARBA00023251"/>
    </source>
</evidence>
<dbReference type="AlphaFoldDB" id="A0A1A2T6V8"/>
<evidence type="ECO:0000256" key="12">
    <source>
        <dbReference type="SAM" id="MobiDB-lite"/>
    </source>
</evidence>
<evidence type="ECO:0000256" key="8">
    <source>
        <dbReference type="ARBA" id="ARBA00022989"/>
    </source>
</evidence>
<dbReference type="GO" id="GO:0046677">
    <property type="term" value="P:response to antibiotic"/>
    <property type="evidence" value="ECO:0007669"/>
    <property type="project" value="UniProtKB-KW"/>
</dbReference>
<keyword evidence="7 13" id="KW-0812">Transmembrane</keyword>
<dbReference type="Pfam" id="PF14896">
    <property type="entry name" value="Arabino_trans_C"/>
    <property type="match status" value="1"/>
</dbReference>
<evidence type="ECO:0000256" key="4">
    <source>
        <dbReference type="ARBA" id="ARBA00022475"/>
    </source>
</evidence>
<comment type="subcellular location">
    <subcellularLocation>
        <location evidence="2">Cell membrane</location>
        <topology evidence="2">Multi-pass membrane protein</topology>
    </subcellularLocation>
</comment>
<feature type="transmembrane region" description="Helical" evidence="13">
    <location>
        <begin position="625"/>
        <end position="647"/>
    </location>
</feature>
<dbReference type="OrthoDB" id="3584570at2"/>
<keyword evidence="10" id="KW-0046">Antibiotic resistance</keyword>
<keyword evidence="6 17" id="KW-0808">Transferase</keyword>
<sequence length="1117" mass="118283">MPHDGKERSQRIPRSVAAIAGIVGLLLCLSVPLLPVKQTTATVLWPQGSTDGHVSQITAPLVSGAPRALDISIPCPAIATLPAGGGLVVSTLPPGGMDAGKNGLFVRANQDVVVVAFRDTVAAVAQRAAVAAGACSVLHVWANAGATGADFVGIPGASGVLSPEKKPQVGGVFTDLKVPAGPGLSARIDIDTRFITAPTVIKEIVMVLGALAVLTAIVALAVLDRRSRGGSTLLNWRSPIAWLSRYRPGTHLANWRRVGVATWIADAGVIATLLLWHVIGATSSDDGYNLTIARVAPGAGYIADYYRYFGTTDAPFDWYLGLLAKMASVSTAGVWMRLPATIAAIACWLIISHWVLRRLGPGRGGLAANRVAVFTAGAVFVAAWLPFNNGLRPEPLIALGVLVTWMLVERAIALRRLAPAAVAIIVALLSATLAPQGLIAVAALLTGARAVAQTIRRRRATDGLSPASGRYPQAPELAVLAASASLILVVVFRSQTLATVGESARIKYKVGPTIAWYQDWLRYYFLTVESNPDGSMARRFAVLVLLLCMFGMLVTLLRRGRIPGVASGPAWRLIGTTAVGLLLLTFTPTKWAVQFGAFAGLAGALGAVTAFALSRIGLHNRRNLTLYVTALLFVLAVATSGVNGWFYVGNYGVPWYDIQPVIASHPVTSMFLALSIVTGLLAAWQHFRMDYAGHTEVKDNRRNRVLASTPLLVVATIMVVGEVASLTKGAVFRYPLYTTGKANLAAISSGLSPTSCAMADDVLTEPDPNAGMLQPAPGQTFGPDGPLGGNNPVGFKPDGVGDDLRSYPVVTKPGVVNSDASPNKPNAAMSDSAGTAGGKGPVGINGSNIALPFGLDPARTPVMGSYGENSLAATATSAWYQLPPRTGDRPIVVVSASGAIWSYKEDGTFTYGQSLKLQWGVTRPDGTTQPLAEVQPIDIGPEPAWRNLRFPLTWAPPEANVARIVAYDPNLSSDQWFAFTPPRVPVLQTLQQLMGSRTPVLMDIATAANFPCQRPFSEHLGVAELPEYRILPDHKQTASSSNGWQAGEAGGPFLFLQTMLRTSTVATYLRGDWYRDWGSVEQYFRLVPADQAPDAVIEQGVMTVHGWSRQGPIRALP</sequence>
<feature type="transmembrane region" description="Helical" evidence="13">
    <location>
        <begin position="12"/>
        <end position="34"/>
    </location>
</feature>
<protein>
    <submittedName>
        <fullName evidence="17">Arabinosyltransferase</fullName>
    </submittedName>
</protein>
<dbReference type="Proteomes" id="UP000092389">
    <property type="component" value="Unassembled WGS sequence"/>
</dbReference>
<accession>A0A1A2T6V8</accession>
<dbReference type="InterPro" id="IPR007680">
    <property type="entry name" value="Arabino_trans_central"/>
</dbReference>
<dbReference type="InterPro" id="IPR032731">
    <property type="entry name" value="Arabino_trans_C"/>
</dbReference>
<feature type="transmembrane region" description="Helical" evidence="13">
    <location>
        <begin position="204"/>
        <end position="223"/>
    </location>
</feature>
<feature type="transmembrane region" description="Helical" evidence="13">
    <location>
        <begin position="334"/>
        <end position="355"/>
    </location>
</feature>
<dbReference type="GO" id="GO:0005886">
    <property type="term" value="C:plasma membrane"/>
    <property type="evidence" value="ECO:0007669"/>
    <property type="project" value="UniProtKB-SubCell"/>
</dbReference>
<evidence type="ECO:0000259" key="14">
    <source>
        <dbReference type="Pfam" id="PF04602"/>
    </source>
</evidence>
<comment type="caution">
    <text evidence="17">The sequence shown here is derived from an EMBL/GenBank/DDBJ whole genome shotgun (WGS) entry which is preliminary data.</text>
</comment>
<dbReference type="Pfam" id="PF04602">
    <property type="entry name" value="Arabinose_trans"/>
    <property type="match status" value="1"/>
</dbReference>
<feature type="domain" description="Arabinosyltransferase C-terminal" evidence="15">
    <location>
        <begin position="723"/>
        <end position="1114"/>
    </location>
</feature>
<keyword evidence="11" id="KW-0961">Cell wall biogenesis/degradation</keyword>
<dbReference type="Gene3D" id="2.60.120.940">
    <property type="entry name" value="EmbC, C-terminal domain, subdomain 2"/>
    <property type="match status" value="1"/>
</dbReference>
<keyword evidence="8 13" id="KW-1133">Transmembrane helix</keyword>
<dbReference type="InterPro" id="IPR040920">
    <property type="entry name" value="Arabino_trans_N"/>
</dbReference>
<dbReference type="InterPro" id="IPR042486">
    <property type="entry name" value="Arabino_trans_C_2"/>
</dbReference>